<keyword evidence="3" id="KW-1185">Reference proteome</keyword>
<organism evidence="2 3">
    <name type="scientific">Polyplosphaeria fusca</name>
    <dbReference type="NCBI Taxonomy" id="682080"/>
    <lineage>
        <taxon>Eukaryota</taxon>
        <taxon>Fungi</taxon>
        <taxon>Dikarya</taxon>
        <taxon>Ascomycota</taxon>
        <taxon>Pezizomycotina</taxon>
        <taxon>Dothideomycetes</taxon>
        <taxon>Pleosporomycetidae</taxon>
        <taxon>Pleosporales</taxon>
        <taxon>Tetraplosphaeriaceae</taxon>
        <taxon>Polyplosphaeria</taxon>
    </lineage>
</organism>
<evidence type="ECO:0000256" key="1">
    <source>
        <dbReference type="SAM" id="MobiDB-lite"/>
    </source>
</evidence>
<evidence type="ECO:0000313" key="3">
    <source>
        <dbReference type="Proteomes" id="UP000799444"/>
    </source>
</evidence>
<dbReference type="AlphaFoldDB" id="A0A9P4R772"/>
<evidence type="ECO:0000313" key="2">
    <source>
        <dbReference type="EMBL" id="KAF2737706.1"/>
    </source>
</evidence>
<dbReference type="Proteomes" id="UP000799444">
    <property type="component" value="Unassembled WGS sequence"/>
</dbReference>
<feature type="region of interest" description="Disordered" evidence="1">
    <location>
        <begin position="156"/>
        <end position="185"/>
    </location>
</feature>
<reference evidence="2" key="1">
    <citation type="journal article" date="2020" name="Stud. Mycol.">
        <title>101 Dothideomycetes genomes: a test case for predicting lifestyles and emergence of pathogens.</title>
        <authorList>
            <person name="Haridas S."/>
            <person name="Albert R."/>
            <person name="Binder M."/>
            <person name="Bloem J."/>
            <person name="Labutti K."/>
            <person name="Salamov A."/>
            <person name="Andreopoulos B."/>
            <person name="Baker S."/>
            <person name="Barry K."/>
            <person name="Bills G."/>
            <person name="Bluhm B."/>
            <person name="Cannon C."/>
            <person name="Castanera R."/>
            <person name="Culley D."/>
            <person name="Daum C."/>
            <person name="Ezra D."/>
            <person name="Gonzalez J."/>
            <person name="Henrissat B."/>
            <person name="Kuo A."/>
            <person name="Liang C."/>
            <person name="Lipzen A."/>
            <person name="Lutzoni F."/>
            <person name="Magnuson J."/>
            <person name="Mondo S."/>
            <person name="Nolan M."/>
            <person name="Ohm R."/>
            <person name="Pangilinan J."/>
            <person name="Park H.-J."/>
            <person name="Ramirez L."/>
            <person name="Alfaro M."/>
            <person name="Sun H."/>
            <person name="Tritt A."/>
            <person name="Yoshinaga Y."/>
            <person name="Zwiers L.-H."/>
            <person name="Turgeon B."/>
            <person name="Goodwin S."/>
            <person name="Spatafora J."/>
            <person name="Crous P."/>
            <person name="Grigoriev I."/>
        </authorList>
    </citation>
    <scope>NUCLEOTIDE SEQUENCE</scope>
    <source>
        <strain evidence="2">CBS 125425</strain>
    </source>
</reference>
<sequence>MARTPSDTGGLRATNTIDKRPMERDVPWFGVSRGETGWAHGMTHQMADDLCVRRRKRAHGAQGRQFEHAMRKTKRQRSSRAPCNGPRHRARRTSSSMSQQRIWQFWWKAQIRDGALGRDRKAADNQSHLGRQLRQGSFPACAITARAPSYRALNRRDTTHLGGGEANKRPWTRPGKLSARHDWCN</sequence>
<proteinExistence type="predicted"/>
<feature type="region of interest" description="Disordered" evidence="1">
    <location>
        <begin position="57"/>
        <end position="95"/>
    </location>
</feature>
<name>A0A9P4R772_9PLEO</name>
<dbReference type="EMBL" id="ML996114">
    <property type="protein sequence ID" value="KAF2737706.1"/>
    <property type="molecule type" value="Genomic_DNA"/>
</dbReference>
<comment type="caution">
    <text evidence="2">The sequence shown here is derived from an EMBL/GenBank/DDBJ whole genome shotgun (WGS) entry which is preliminary data.</text>
</comment>
<accession>A0A9P4R772</accession>
<protein>
    <submittedName>
        <fullName evidence="2">Uncharacterized protein</fullName>
    </submittedName>
</protein>
<gene>
    <name evidence="2" type="ORF">EJ04DRAFT_95444</name>
</gene>